<dbReference type="EMBL" id="NIZW01000012">
    <property type="protein sequence ID" value="PHQ34256.1"/>
    <property type="molecule type" value="Genomic_DNA"/>
</dbReference>
<dbReference type="InterPro" id="IPR038729">
    <property type="entry name" value="Rad50/SbcC_AAA"/>
</dbReference>
<gene>
    <name evidence="5" type="ORF">CEE69_16620</name>
</gene>
<sequence length="583" mass="65650">MIHQVTSSLDTFKSIRLKPGLNLIVAEKSKGATERQTRNGSGKTSLVRIIDFLLGSKCDGDSIFRSQSLADEQFTLSFDLGGHRTSATRTGNEKNRIVVDGVYDDWPIEPKLHKESGEYRISKTNWCSVLGSLMFDLPVDIESYGPTFRAMISYFVRRESSGAFQEAQKQSSQQQNWDVQTNLSYLFGLDWEIPHALQQVRLKEKSLATLRKEAKGGALGALIGNIGELRTRLAVAEKEANRLKSELEGFQVLPEYHELEKEASALAIRISELTSENTLDLERVESLTSQLEVERSTDDSLLESVYREVGIVLPELVTKRLDDVRKFHAAIIQNRRIHLQSEIDDAKASIDRRDAEKEQLDDRRLEIMTTLNSHGALDQFSKLQEELSRQQATVEELKKKVALARQLDSETTELTIERAKIKQRLTTDLDEKADTLNDSIVIFEEFSKLISDHEGSLVIEPKENGPEFAVNVEGKESKGIRSMQIFCFDMTLAVLWSKRNAGPGFLVHDSHLFDGMDSRQVARAIEIGASQSKQHGFQYIICINSDQLEAAEFANEFDPAPYRNSVEITDASETGGLFGMRIK</sequence>
<dbReference type="AlphaFoldDB" id="A0A2G1W5E7"/>
<dbReference type="Pfam" id="PF20275">
    <property type="entry name" value="CTD10"/>
    <property type="match status" value="1"/>
</dbReference>
<evidence type="ECO:0000256" key="1">
    <source>
        <dbReference type="SAM" id="Coils"/>
    </source>
</evidence>
<protein>
    <submittedName>
        <fullName evidence="5">Uncharacterized protein</fullName>
    </submittedName>
</protein>
<feature type="coiled-coil region" evidence="1">
    <location>
        <begin position="226"/>
        <end position="276"/>
    </location>
</feature>
<feature type="domain" description="ABC-three component systems C-terminal" evidence="4">
    <location>
        <begin position="284"/>
        <end position="395"/>
    </location>
</feature>
<dbReference type="InterPro" id="IPR018760">
    <property type="entry name" value="DUF2326"/>
</dbReference>
<organism evidence="5 6">
    <name type="scientific">Rhodopirellula bahusiensis</name>
    <dbReference type="NCBI Taxonomy" id="2014065"/>
    <lineage>
        <taxon>Bacteria</taxon>
        <taxon>Pseudomonadati</taxon>
        <taxon>Planctomycetota</taxon>
        <taxon>Planctomycetia</taxon>
        <taxon>Pirellulales</taxon>
        <taxon>Pirellulaceae</taxon>
        <taxon>Rhodopirellula</taxon>
    </lineage>
</organism>
<reference evidence="5 6" key="1">
    <citation type="submission" date="2017-06" db="EMBL/GenBank/DDBJ databases">
        <title>Description of Rhodopirellula bahusiensis sp. nov.</title>
        <authorList>
            <person name="Kizina J."/>
            <person name="Harder J."/>
        </authorList>
    </citation>
    <scope>NUCLEOTIDE SEQUENCE [LARGE SCALE GENOMIC DNA]</scope>
    <source>
        <strain evidence="5 6">SWK21</strain>
    </source>
</reference>
<feature type="coiled-coil region" evidence="1">
    <location>
        <begin position="343"/>
        <end position="407"/>
    </location>
</feature>
<dbReference type="Gene3D" id="3.40.50.300">
    <property type="entry name" value="P-loop containing nucleotide triphosphate hydrolases"/>
    <property type="match status" value="1"/>
</dbReference>
<evidence type="ECO:0000259" key="3">
    <source>
        <dbReference type="Pfam" id="PF13476"/>
    </source>
</evidence>
<evidence type="ECO:0000259" key="2">
    <source>
        <dbReference type="Pfam" id="PF10088"/>
    </source>
</evidence>
<accession>A0A2G1W5E7</accession>
<dbReference type="Pfam" id="PF10088">
    <property type="entry name" value="DUF2326"/>
    <property type="match status" value="1"/>
</dbReference>
<proteinExistence type="predicted"/>
<evidence type="ECO:0000313" key="5">
    <source>
        <dbReference type="EMBL" id="PHQ34256.1"/>
    </source>
</evidence>
<dbReference type="Proteomes" id="UP000225740">
    <property type="component" value="Unassembled WGS sequence"/>
</dbReference>
<dbReference type="Pfam" id="PF13476">
    <property type="entry name" value="AAA_23"/>
    <property type="match status" value="1"/>
</dbReference>
<evidence type="ECO:0000259" key="4">
    <source>
        <dbReference type="Pfam" id="PF20275"/>
    </source>
</evidence>
<comment type="caution">
    <text evidence="5">The sequence shown here is derived from an EMBL/GenBank/DDBJ whole genome shotgun (WGS) entry which is preliminary data.</text>
</comment>
<name>A0A2G1W5E7_9BACT</name>
<feature type="domain" description="Rad50/SbcC-type AAA" evidence="3">
    <location>
        <begin position="14"/>
        <end position="263"/>
    </location>
</feature>
<evidence type="ECO:0000313" key="6">
    <source>
        <dbReference type="Proteomes" id="UP000225740"/>
    </source>
</evidence>
<feature type="domain" description="DUF2326" evidence="2">
    <location>
        <begin position="449"/>
        <end position="581"/>
    </location>
</feature>
<keyword evidence="6" id="KW-1185">Reference proteome</keyword>
<keyword evidence="1" id="KW-0175">Coiled coil</keyword>
<dbReference type="InterPro" id="IPR027417">
    <property type="entry name" value="P-loop_NTPase"/>
</dbReference>
<dbReference type="InterPro" id="IPR046919">
    <property type="entry name" value="ABC-3C_CTD10"/>
</dbReference>